<reference evidence="3 4" key="1">
    <citation type="submission" date="2018-09" db="EMBL/GenBank/DDBJ databases">
        <title>Phylogeny of the Shewanellaceae, and recommendation for two new genera, Pseudoshewanella and Parashewanella.</title>
        <authorList>
            <person name="Wang G."/>
        </authorList>
    </citation>
    <scope>NUCLEOTIDE SEQUENCE [LARGE SCALE GENOMIC DNA]</scope>
    <source>
        <strain evidence="3 4">KCTC 22492</strain>
    </source>
</reference>
<comment type="caution">
    <text evidence="3">The sequence shown here is derived from an EMBL/GenBank/DDBJ whole genome shotgun (WGS) entry which is preliminary data.</text>
</comment>
<proteinExistence type="predicted"/>
<evidence type="ECO:0000313" key="3">
    <source>
        <dbReference type="EMBL" id="RJY11834.1"/>
    </source>
</evidence>
<dbReference type="PANTHER" id="PTHR13947">
    <property type="entry name" value="GNAT FAMILY N-ACETYLTRANSFERASE"/>
    <property type="match status" value="1"/>
</dbReference>
<dbReference type="InterPro" id="IPR050769">
    <property type="entry name" value="NAT_camello-type"/>
</dbReference>
<keyword evidence="4" id="KW-1185">Reference proteome</keyword>
<gene>
    <name evidence="3" type="ORF">D5R81_12895</name>
</gene>
<dbReference type="CDD" id="cd04301">
    <property type="entry name" value="NAT_SF"/>
    <property type="match status" value="1"/>
</dbReference>
<feature type="domain" description="N-acetyltransferase" evidence="2">
    <location>
        <begin position="17"/>
        <end position="177"/>
    </location>
</feature>
<dbReference type="OrthoDB" id="5419426at2"/>
<dbReference type="AlphaFoldDB" id="A0A3A6TFE6"/>
<name>A0A3A6TFE6_9GAMM</name>
<accession>A0A3A6TFE6</accession>
<dbReference type="Gene3D" id="3.40.630.30">
    <property type="match status" value="1"/>
</dbReference>
<dbReference type="GO" id="GO:0008080">
    <property type="term" value="F:N-acetyltransferase activity"/>
    <property type="evidence" value="ECO:0007669"/>
    <property type="project" value="InterPro"/>
</dbReference>
<keyword evidence="1 3" id="KW-0808">Transferase</keyword>
<dbReference type="SUPFAM" id="SSF55729">
    <property type="entry name" value="Acyl-CoA N-acyltransferases (Nat)"/>
    <property type="match status" value="1"/>
</dbReference>
<evidence type="ECO:0000259" key="2">
    <source>
        <dbReference type="PROSITE" id="PS51186"/>
    </source>
</evidence>
<dbReference type="PROSITE" id="PS51186">
    <property type="entry name" value="GNAT"/>
    <property type="match status" value="1"/>
</dbReference>
<organism evidence="3 4">
    <name type="scientific">Parashewanella spongiae</name>
    <dbReference type="NCBI Taxonomy" id="342950"/>
    <lineage>
        <taxon>Bacteria</taxon>
        <taxon>Pseudomonadati</taxon>
        <taxon>Pseudomonadota</taxon>
        <taxon>Gammaproteobacteria</taxon>
        <taxon>Alteromonadales</taxon>
        <taxon>Shewanellaceae</taxon>
        <taxon>Parashewanella</taxon>
    </lineage>
</organism>
<dbReference type="Proteomes" id="UP000273022">
    <property type="component" value="Unassembled WGS sequence"/>
</dbReference>
<evidence type="ECO:0000256" key="1">
    <source>
        <dbReference type="ARBA" id="ARBA00022679"/>
    </source>
</evidence>
<evidence type="ECO:0000313" key="4">
    <source>
        <dbReference type="Proteomes" id="UP000273022"/>
    </source>
</evidence>
<dbReference type="InterPro" id="IPR016181">
    <property type="entry name" value="Acyl_CoA_acyltransferase"/>
</dbReference>
<dbReference type="InterPro" id="IPR000182">
    <property type="entry name" value="GNAT_dom"/>
</dbReference>
<dbReference type="RefSeq" id="WP_121854049.1">
    <property type="nucleotide sequence ID" value="NZ_CP037952.1"/>
</dbReference>
<dbReference type="EMBL" id="QYYH01000080">
    <property type="protein sequence ID" value="RJY11834.1"/>
    <property type="molecule type" value="Genomic_DNA"/>
</dbReference>
<dbReference type="Pfam" id="PF00583">
    <property type="entry name" value="Acetyltransf_1"/>
    <property type="match status" value="1"/>
</dbReference>
<protein>
    <submittedName>
        <fullName evidence="3">GNAT family N-acetyltransferase</fullName>
    </submittedName>
</protein>
<sequence length="177" mass="20098">MKSNLEHMNSKHQHNGFIIRQLTLEDNEQMAEIIRLVSNEYGFSENEGYGVSDLAKKPLSHYYKNEVSGYWVIEYQGKLVGGAGISPIESNDVRTVCELQKMYFLSNTRGLGLGQKLSEHCLNFAKMKGFTHCYLETTAVLKGAYHLYKKLGFEEINQRIGNTGHSNCEILMLKALL</sequence>
<dbReference type="PANTHER" id="PTHR13947:SF37">
    <property type="entry name" value="LD18367P"/>
    <property type="match status" value="1"/>
</dbReference>